<proteinExistence type="predicted"/>
<name>A0ACC2XPY0_9TREE</name>
<accession>A0ACC2XPY0</accession>
<protein>
    <submittedName>
        <fullName evidence="1">Myo-inositol transporter 1A</fullName>
    </submittedName>
</protein>
<comment type="caution">
    <text evidence="1">The sequence shown here is derived from an EMBL/GenBank/DDBJ whole genome shotgun (WGS) entry which is preliminary data.</text>
</comment>
<keyword evidence="2" id="KW-1185">Reference proteome</keyword>
<dbReference type="EMBL" id="JASBWU010000001">
    <property type="protein sequence ID" value="KAJ9125494.1"/>
    <property type="molecule type" value="Genomic_DNA"/>
</dbReference>
<gene>
    <name evidence="1" type="primary">ITR1A</name>
    <name evidence="1" type="ORF">QFC22_000455</name>
</gene>
<sequence length="547" mass="58702">MSQFDTKQMPMEVGIEKGASEFIEDAPANNDSVQDNILRDAELMAGESQEKLSGFVQFLAFTAAISGFCFGFDTGVISASLVSIKDDLGHYLTDMEKEWVSAGTSVGALIGALAGGTLADRIGRKWVLAIGDVLFVIGAVIICSSFSVIQIITGRVVLGFGVGIAAAVAPLYIAELAPTRFRGGLVTVQSICITGGQFFSYCIGIPLTGRDGWRIQFAIGIIPAVVQGAAIHFLPESPRYDLLRGREVAARKTLDRIYGSMSERYIDLKMHALRETVEVSARFQKEHSTLQVWKLVATTGRYRRPAITALGVGIFQQLCGFNTLMYYSATIFSMAGFNNPTATGLIVSGSNLFFTIVSMLLLDRVGKRRILLATYPGMIAGLALAAVAFGKMTAHTGGKLITGEVYPAQWSNMMLGMMVVFIAFYATGSGNITWTCGELFPMELRGVGSAILAGGVWSANIVISATFLSIMNAIGAAGAFGLYAGICALGLVFIFFCYLEPSGLSLEEIQICYEHGFGIAKSREIRREHALARKQVLTDANEGSLQA</sequence>
<evidence type="ECO:0000313" key="2">
    <source>
        <dbReference type="Proteomes" id="UP001243375"/>
    </source>
</evidence>
<reference evidence="1" key="1">
    <citation type="submission" date="2023-04" db="EMBL/GenBank/DDBJ databases">
        <title>Draft Genome sequencing of Naganishia species isolated from polar environments using Oxford Nanopore Technology.</title>
        <authorList>
            <person name="Leo P."/>
            <person name="Venkateswaran K."/>
        </authorList>
    </citation>
    <scope>NUCLEOTIDE SEQUENCE</scope>
    <source>
        <strain evidence="1">MNA-CCFEE 5425</strain>
    </source>
</reference>
<organism evidence="1 2">
    <name type="scientific">Naganishia vaughanmartiniae</name>
    <dbReference type="NCBI Taxonomy" id="1424756"/>
    <lineage>
        <taxon>Eukaryota</taxon>
        <taxon>Fungi</taxon>
        <taxon>Dikarya</taxon>
        <taxon>Basidiomycota</taxon>
        <taxon>Agaricomycotina</taxon>
        <taxon>Tremellomycetes</taxon>
        <taxon>Filobasidiales</taxon>
        <taxon>Filobasidiaceae</taxon>
        <taxon>Naganishia</taxon>
    </lineage>
</organism>
<dbReference type="Proteomes" id="UP001243375">
    <property type="component" value="Unassembled WGS sequence"/>
</dbReference>
<evidence type="ECO:0000313" key="1">
    <source>
        <dbReference type="EMBL" id="KAJ9125494.1"/>
    </source>
</evidence>